<comment type="caution">
    <text evidence="2">The sequence shown here is derived from an EMBL/GenBank/DDBJ whole genome shotgun (WGS) entry which is preliminary data.</text>
</comment>
<gene>
    <name evidence="2" type="ORF">GL279_03245</name>
</gene>
<dbReference type="AlphaFoldDB" id="A0A844GY58"/>
<accession>A0A844GY58</accession>
<keyword evidence="1" id="KW-0472">Membrane</keyword>
<evidence type="ECO:0000256" key="1">
    <source>
        <dbReference type="SAM" id="Phobius"/>
    </source>
</evidence>
<keyword evidence="1" id="KW-0812">Transmembrane</keyword>
<keyword evidence="3" id="KW-1185">Reference proteome</keyword>
<proteinExistence type="predicted"/>
<reference evidence="2 3" key="1">
    <citation type="submission" date="2019-11" db="EMBL/GenBank/DDBJ databases">
        <authorList>
            <person name="Dong K."/>
        </authorList>
    </citation>
    <scope>NUCLEOTIDE SEQUENCE [LARGE SCALE GENOMIC DNA]</scope>
    <source>
        <strain evidence="2 3">JCM 17370</strain>
    </source>
</reference>
<dbReference type="EMBL" id="WMIF01000003">
    <property type="protein sequence ID" value="MTH33606.1"/>
    <property type="molecule type" value="Genomic_DNA"/>
</dbReference>
<feature type="transmembrane region" description="Helical" evidence="1">
    <location>
        <begin position="18"/>
        <end position="35"/>
    </location>
</feature>
<evidence type="ECO:0000313" key="3">
    <source>
        <dbReference type="Proteomes" id="UP000442533"/>
    </source>
</evidence>
<name>A0A844GY58_9RHOB</name>
<feature type="transmembrane region" description="Helical" evidence="1">
    <location>
        <begin position="104"/>
        <end position="121"/>
    </location>
</feature>
<dbReference type="Proteomes" id="UP000442533">
    <property type="component" value="Unassembled WGS sequence"/>
</dbReference>
<evidence type="ECO:0008006" key="4">
    <source>
        <dbReference type="Google" id="ProtNLM"/>
    </source>
</evidence>
<sequence length="187" mass="20209">MTQAILATLDSRSFVSPWFWLLLLLVWTLAGRRVLGVPGDVVHGARNPAAGMQDDPEAVLLLDWLSLCLPRWRMNPREGAVLLGVAAFVLSGLAVLGFGYGLEMAQALVLLILPFALLFLAEARLARRVAPLVAAAQAADIPVHQAAAEAARLMARHRSLVTLASVVVMALIAWRAAVWMVTHPFGY</sequence>
<dbReference type="RefSeq" id="WP_155063173.1">
    <property type="nucleotide sequence ID" value="NZ_WMIF01000003.1"/>
</dbReference>
<feature type="transmembrane region" description="Helical" evidence="1">
    <location>
        <begin position="80"/>
        <end position="98"/>
    </location>
</feature>
<protein>
    <recommendedName>
        <fullName evidence="4">Component of SufBCD complex</fullName>
    </recommendedName>
</protein>
<feature type="transmembrane region" description="Helical" evidence="1">
    <location>
        <begin position="160"/>
        <end position="181"/>
    </location>
</feature>
<evidence type="ECO:0000313" key="2">
    <source>
        <dbReference type="EMBL" id="MTH33606.1"/>
    </source>
</evidence>
<organism evidence="2 3">
    <name type="scientific">Paracoccus limosus</name>
    <dbReference type="NCBI Taxonomy" id="913252"/>
    <lineage>
        <taxon>Bacteria</taxon>
        <taxon>Pseudomonadati</taxon>
        <taxon>Pseudomonadota</taxon>
        <taxon>Alphaproteobacteria</taxon>
        <taxon>Rhodobacterales</taxon>
        <taxon>Paracoccaceae</taxon>
        <taxon>Paracoccus</taxon>
    </lineage>
</organism>
<keyword evidence="1" id="KW-1133">Transmembrane helix</keyword>
<dbReference type="OrthoDB" id="7847071at2"/>